<keyword evidence="3" id="KW-1185">Reference proteome</keyword>
<dbReference type="EMBL" id="WBSO01000012">
    <property type="protein sequence ID" value="KAB8296557.1"/>
    <property type="molecule type" value="Genomic_DNA"/>
</dbReference>
<gene>
    <name evidence="2" type="ORF">DSM100238_1448</name>
</gene>
<sequence length="69" mass="7603">MIIAAKRYDRAKLAPPAHCISAPHSAAPHSAAQHSVAPRYTAPHRAIVPHTPYTKAPHPRITRVRRLNT</sequence>
<protein>
    <submittedName>
        <fullName evidence="2">Uncharacterized protein</fullName>
    </submittedName>
</protein>
<accession>A0A6A2V816</accession>
<comment type="caution">
    <text evidence="2">The sequence shown here is derived from an EMBL/GenBank/DDBJ whole genome shotgun (WGS) entry which is preliminary data.</text>
</comment>
<evidence type="ECO:0000313" key="3">
    <source>
        <dbReference type="Proteomes" id="UP000440041"/>
    </source>
</evidence>
<dbReference type="Proteomes" id="UP000440041">
    <property type="component" value="Unassembled WGS sequence"/>
</dbReference>
<feature type="compositionally biased region" description="Basic residues" evidence="1">
    <location>
        <begin position="57"/>
        <end position="69"/>
    </location>
</feature>
<feature type="region of interest" description="Disordered" evidence="1">
    <location>
        <begin position="49"/>
        <end position="69"/>
    </location>
</feature>
<name>A0A6A2V816_9BIFI</name>
<evidence type="ECO:0000256" key="1">
    <source>
        <dbReference type="SAM" id="MobiDB-lite"/>
    </source>
</evidence>
<proteinExistence type="predicted"/>
<reference evidence="2 3" key="1">
    <citation type="submission" date="2019-09" db="EMBL/GenBank/DDBJ databases">
        <title>Characterization of the phylogenetic diversity of two novel species belonging to the genus Bifidobacterium: Bifidobacterium cebidarum sp. nov. and Bifidobacterium leontopitheci sp. nov.</title>
        <authorList>
            <person name="Lugli G.A."/>
            <person name="Duranti S."/>
            <person name="Milani C."/>
            <person name="Turroni F."/>
            <person name="Ventura M."/>
        </authorList>
    </citation>
    <scope>NUCLEOTIDE SEQUENCE [LARGE SCALE GENOMIC DNA]</scope>
    <source>
        <strain evidence="2 3">DSM 100238</strain>
    </source>
</reference>
<evidence type="ECO:0000313" key="2">
    <source>
        <dbReference type="EMBL" id="KAB8296557.1"/>
    </source>
</evidence>
<organism evidence="2 3">
    <name type="scientific">Bifidobacterium apri</name>
    <dbReference type="NCBI Taxonomy" id="1769423"/>
    <lineage>
        <taxon>Bacteria</taxon>
        <taxon>Bacillati</taxon>
        <taxon>Actinomycetota</taxon>
        <taxon>Actinomycetes</taxon>
        <taxon>Bifidobacteriales</taxon>
        <taxon>Bifidobacteriaceae</taxon>
        <taxon>Bifidobacterium</taxon>
    </lineage>
</organism>
<dbReference type="AlphaFoldDB" id="A0A6A2V816"/>